<protein>
    <recommendedName>
        <fullName evidence="2">FAD-binding domain-containing protein</fullName>
    </recommendedName>
</protein>
<dbReference type="Gene3D" id="3.50.50.60">
    <property type="entry name" value="FAD/NAD(P)-binding domain"/>
    <property type="match status" value="2"/>
</dbReference>
<dbReference type="SUPFAM" id="SSF51905">
    <property type="entry name" value="FAD/NAD(P)-binding domain"/>
    <property type="match status" value="1"/>
</dbReference>
<sequence>MADSRGPDVVIAGGGIAAAATAIRLRALGLSVGLVVRELPPLPGIEAIPLRALELFDVLGEPDVAEEAGAVEVEGPAHEWHGAAGRVPARFVHVDRVALAAQLLSRAELRGATVQRTPRLPRPEDVPATTVALVDGTGRAAAWSRPVQTQGSAVAWQFRAPPADEVAGRIVRGDGWWAYRLGHAGASWVGVVTAAGTLAPSVLESAAGRLGVPPESMVAQGRRPAWVQHAAQPVSGRRIAVGDAALAHDPIAGQGIRFALGSAIAAAATVATWAGDPSRREIATGYYRNLVEAEAVRHRTALDELANPYQQAPSRPEPPTEPAVVRFRADVVQTELSVDGRIEVGPAVRVRDGRTVRWVGAYDLLDLARLAADPTPRMLVVAGLLEAGLDVATARALVSWALGNGVLIDAAESGDSW</sequence>
<accession>A0A6J4HAV6</accession>
<dbReference type="InterPro" id="IPR050407">
    <property type="entry name" value="Geranylgeranyl_reductase"/>
</dbReference>
<proteinExistence type="predicted"/>
<dbReference type="EMBL" id="CADCTB010000037">
    <property type="protein sequence ID" value="CAA9219313.1"/>
    <property type="molecule type" value="Genomic_DNA"/>
</dbReference>
<organism evidence="1">
    <name type="scientific">uncultured Acidimicrobiales bacterium</name>
    <dbReference type="NCBI Taxonomy" id="310071"/>
    <lineage>
        <taxon>Bacteria</taxon>
        <taxon>Bacillati</taxon>
        <taxon>Actinomycetota</taxon>
        <taxon>Acidimicrobiia</taxon>
        <taxon>Acidimicrobiales</taxon>
        <taxon>environmental samples</taxon>
    </lineage>
</organism>
<gene>
    <name evidence="1" type="ORF">AVDCRST_MAG10-569</name>
</gene>
<evidence type="ECO:0008006" key="2">
    <source>
        <dbReference type="Google" id="ProtNLM"/>
    </source>
</evidence>
<dbReference type="InterPro" id="IPR036188">
    <property type="entry name" value="FAD/NAD-bd_sf"/>
</dbReference>
<evidence type="ECO:0000313" key="1">
    <source>
        <dbReference type="EMBL" id="CAA9219313.1"/>
    </source>
</evidence>
<name>A0A6J4HAV6_9ACTN</name>
<dbReference type="PANTHER" id="PTHR42685">
    <property type="entry name" value="GERANYLGERANYL DIPHOSPHATE REDUCTASE"/>
    <property type="match status" value="1"/>
</dbReference>
<reference evidence="1" key="1">
    <citation type="submission" date="2020-02" db="EMBL/GenBank/DDBJ databases">
        <authorList>
            <person name="Meier V. D."/>
        </authorList>
    </citation>
    <scope>NUCLEOTIDE SEQUENCE</scope>
    <source>
        <strain evidence="1">AVDCRST_MAG10</strain>
    </source>
</reference>
<dbReference type="AlphaFoldDB" id="A0A6J4HAV6"/>
<dbReference type="PANTHER" id="PTHR42685:SF18">
    <property type="entry name" value="DIGERANYLGERANYLGLYCEROPHOSPHOLIPID REDUCTASE"/>
    <property type="match status" value="1"/>
</dbReference>